<accession>A0ABQ2P724</accession>
<proteinExistence type="inferred from homology"/>
<dbReference type="Pfam" id="PF09976">
    <property type="entry name" value="TPR_21"/>
    <property type="match status" value="1"/>
</dbReference>
<comment type="subcellular location">
    <subcellularLocation>
        <location evidence="1">Cell membrane</location>
        <topology evidence="1">Single-pass type II membrane protein</topology>
    </subcellularLocation>
</comment>
<keyword evidence="5 9" id="KW-0472">Membrane</keyword>
<evidence type="ECO:0000259" key="10">
    <source>
        <dbReference type="Pfam" id="PF09976"/>
    </source>
</evidence>
<dbReference type="EMBL" id="BMLX01000001">
    <property type="protein sequence ID" value="GGP19516.1"/>
    <property type="molecule type" value="Genomic_DNA"/>
</dbReference>
<comment type="similarity">
    <text evidence="7">Belongs to the YfgM family.</text>
</comment>
<keyword evidence="3 9" id="KW-0812">Transmembrane</keyword>
<dbReference type="PIRSF" id="PIRSF006170">
    <property type="entry name" value="YfgM"/>
    <property type="match status" value="1"/>
</dbReference>
<gene>
    <name evidence="11" type="ORF">GCM10010970_11000</name>
</gene>
<evidence type="ECO:0000256" key="5">
    <source>
        <dbReference type="ARBA" id="ARBA00023136"/>
    </source>
</evidence>
<dbReference type="Gene3D" id="1.25.40.10">
    <property type="entry name" value="Tetratricopeptide repeat domain"/>
    <property type="match status" value="1"/>
</dbReference>
<sequence>MAFDLQEQEQIAELKAAWESWGKYIAGLVVIGLVGYLGWTGWNAWAGKQAQAAADQYAVFQSAYAADPAKAVTQADQLKKDYPDSPYTTRAALLSAKGAATANDSKGAQTQLEWVVAHSSEAAMRDAARLSLAAVELDQKQYDAALKALGARESASYTTLFAEMRGDVLAAKGDAAGARDAYKDVLAKLKQEKNTPNAVLVEVKLAALGNS</sequence>
<evidence type="ECO:0000256" key="3">
    <source>
        <dbReference type="ARBA" id="ARBA00022692"/>
    </source>
</evidence>
<evidence type="ECO:0000256" key="6">
    <source>
        <dbReference type="ARBA" id="ARBA00023186"/>
    </source>
</evidence>
<feature type="domain" description="Ancillary SecYEG translocon subunit/Cell division coordinator CpoB TPR" evidence="10">
    <location>
        <begin position="15"/>
        <end position="209"/>
    </location>
</feature>
<reference evidence="12" key="1">
    <citation type="journal article" date="2019" name="Int. J. Syst. Evol. Microbiol.">
        <title>The Global Catalogue of Microorganisms (GCM) 10K type strain sequencing project: providing services to taxonomists for standard genome sequencing and annotation.</title>
        <authorList>
            <consortium name="The Broad Institute Genomics Platform"/>
            <consortium name="The Broad Institute Genome Sequencing Center for Infectious Disease"/>
            <person name="Wu L."/>
            <person name="Ma J."/>
        </authorList>
    </citation>
    <scope>NUCLEOTIDE SEQUENCE [LARGE SCALE GENOMIC DNA]</scope>
    <source>
        <strain evidence="12">CGMCC 1.8859</strain>
    </source>
</reference>
<dbReference type="InterPro" id="IPR011990">
    <property type="entry name" value="TPR-like_helical_dom_sf"/>
</dbReference>
<dbReference type="RefSeq" id="WP_188703120.1">
    <property type="nucleotide sequence ID" value="NZ_BMLX01000001.1"/>
</dbReference>
<keyword evidence="4 9" id="KW-1133">Transmembrane helix</keyword>
<dbReference type="InterPro" id="IPR026039">
    <property type="entry name" value="YfgM"/>
</dbReference>
<feature type="transmembrane region" description="Helical" evidence="9">
    <location>
        <begin position="24"/>
        <end position="42"/>
    </location>
</feature>
<dbReference type="PANTHER" id="PTHR38035">
    <property type="entry name" value="UPF0070 PROTEIN YFGM"/>
    <property type="match status" value="1"/>
</dbReference>
<organism evidence="11 12">
    <name type="scientific">Silvimonas iriomotensis</name>
    <dbReference type="NCBI Taxonomy" id="449662"/>
    <lineage>
        <taxon>Bacteria</taxon>
        <taxon>Pseudomonadati</taxon>
        <taxon>Pseudomonadota</taxon>
        <taxon>Betaproteobacteria</taxon>
        <taxon>Neisseriales</taxon>
        <taxon>Chitinibacteraceae</taxon>
        <taxon>Silvimonas</taxon>
    </lineage>
</organism>
<keyword evidence="12" id="KW-1185">Reference proteome</keyword>
<name>A0ABQ2P724_9NEIS</name>
<evidence type="ECO:0000256" key="1">
    <source>
        <dbReference type="ARBA" id="ARBA00004401"/>
    </source>
</evidence>
<evidence type="ECO:0000256" key="8">
    <source>
        <dbReference type="ARBA" id="ARBA00024235"/>
    </source>
</evidence>
<evidence type="ECO:0000256" key="9">
    <source>
        <dbReference type="SAM" id="Phobius"/>
    </source>
</evidence>
<keyword evidence="2" id="KW-1003">Cell membrane</keyword>
<comment type="caution">
    <text evidence="11">The sequence shown here is derived from an EMBL/GenBank/DDBJ whole genome shotgun (WGS) entry which is preliminary data.</text>
</comment>
<dbReference type="Proteomes" id="UP000637267">
    <property type="component" value="Unassembled WGS sequence"/>
</dbReference>
<dbReference type="PANTHER" id="PTHR38035:SF1">
    <property type="entry name" value="ANCILLARY SECYEG TRANSLOCON SUBUNIT"/>
    <property type="match status" value="1"/>
</dbReference>
<evidence type="ECO:0000256" key="2">
    <source>
        <dbReference type="ARBA" id="ARBA00022475"/>
    </source>
</evidence>
<dbReference type="InterPro" id="IPR018704">
    <property type="entry name" value="SecYEG/CpoB_TPR"/>
</dbReference>
<evidence type="ECO:0000313" key="12">
    <source>
        <dbReference type="Proteomes" id="UP000637267"/>
    </source>
</evidence>
<keyword evidence="6" id="KW-0143">Chaperone</keyword>
<protein>
    <recommendedName>
        <fullName evidence="8">Ancillary SecYEG translocon subunit</fullName>
    </recommendedName>
</protein>
<evidence type="ECO:0000256" key="4">
    <source>
        <dbReference type="ARBA" id="ARBA00022989"/>
    </source>
</evidence>
<evidence type="ECO:0000256" key="7">
    <source>
        <dbReference type="ARBA" id="ARBA00024197"/>
    </source>
</evidence>
<evidence type="ECO:0000313" key="11">
    <source>
        <dbReference type="EMBL" id="GGP19516.1"/>
    </source>
</evidence>